<dbReference type="AlphaFoldDB" id="A0A7K1L4V7"/>
<keyword evidence="4" id="KW-1185">Reference proteome</keyword>
<protein>
    <submittedName>
        <fullName evidence="3">MsnO8 family LLM class oxidoreductase</fullName>
        <ecNumber evidence="3">1.-.-.-</ecNumber>
    </submittedName>
</protein>
<feature type="domain" description="Luciferase-like" evidence="2">
    <location>
        <begin position="10"/>
        <end position="304"/>
    </location>
</feature>
<sequence>MSHPATIKLSVLDVAPVWNGSSQAQALRDTLQLAPKVEGLGYHRYWVAEHHNTLSIASSSPPVLVAELANATSTLRVGSGGVLLPNHPPLVVAEQFGTLEALHPARIDLGLGRASGTDPVTAMALRRAGGGGDFRQQIAELEGYFADRGGGEDPRSGAVAVPAPGHRPGMWVLGSSPASARLAAELGMPYAFAHHIAPQNAVQSLNLYRREFRASVHLEQPYSIIASSVIVADTGERARLLAGPLTVIGLQLRTTGTSGPMLGPEEAAAYPFTPLERQIVGEGSGHHLVGDPEAVGRGVRDLLAATRADELMALTMVHDPAERLRSYELLTEIVPLAAPSLA</sequence>
<dbReference type="FunFam" id="3.20.20.30:FF:000002">
    <property type="entry name" value="LLM class flavin-dependent oxidoreductase"/>
    <property type="match status" value="1"/>
</dbReference>
<dbReference type="GO" id="GO:0016705">
    <property type="term" value="F:oxidoreductase activity, acting on paired donors, with incorporation or reduction of molecular oxygen"/>
    <property type="evidence" value="ECO:0007669"/>
    <property type="project" value="InterPro"/>
</dbReference>
<name>A0A7K1L4V7_9ACTN</name>
<dbReference type="CDD" id="cd00347">
    <property type="entry name" value="Flavin_utilizing_monoxygenases"/>
    <property type="match status" value="1"/>
</dbReference>
<dbReference type="InterPro" id="IPR019949">
    <property type="entry name" value="CmoO-like"/>
</dbReference>
<organism evidence="3 4">
    <name type="scientific">Actinomadura litoris</name>
    <dbReference type="NCBI Taxonomy" id="2678616"/>
    <lineage>
        <taxon>Bacteria</taxon>
        <taxon>Bacillati</taxon>
        <taxon>Actinomycetota</taxon>
        <taxon>Actinomycetes</taxon>
        <taxon>Streptosporangiales</taxon>
        <taxon>Thermomonosporaceae</taxon>
        <taxon>Actinomadura</taxon>
    </lineage>
</organism>
<dbReference type="Proteomes" id="UP000432015">
    <property type="component" value="Unassembled WGS sequence"/>
</dbReference>
<dbReference type="InterPro" id="IPR050766">
    <property type="entry name" value="Bact_Lucif_Oxidored"/>
</dbReference>
<dbReference type="RefSeq" id="WP_156218620.1">
    <property type="nucleotide sequence ID" value="NZ_WOFH01000008.1"/>
</dbReference>
<reference evidence="3 4" key="1">
    <citation type="submission" date="2019-11" db="EMBL/GenBank/DDBJ databases">
        <authorList>
            <person name="Cao P."/>
        </authorList>
    </citation>
    <scope>NUCLEOTIDE SEQUENCE [LARGE SCALE GENOMIC DNA]</scope>
    <source>
        <strain evidence="3 4">NEAU-AAG5</strain>
    </source>
</reference>
<dbReference type="NCBIfam" id="TIGR03558">
    <property type="entry name" value="oxido_grp_1"/>
    <property type="match status" value="1"/>
</dbReference>
<comment type="caution">
    <text evidence="3">The sequence shown here is derived from an EMBL/GenBank/DDBJ whole genome shotgun (WGS) entry which is preliminary data.</text>
</comment>
<gene>
    <name evidence="3" type="ORF">GNZ18_23065</name>
</gene>
<evidence type="ECO:0000313" key="4">
    <source>
        <dbReference type="Proteomes" id="UP000432015"/>
    </source>
</evidence>
<dbReference type="InterPro" id="IPR011251">
    <property type="entry name" value="Luciferase-like_dom"/>
</dbReference>
<dbReference type="Gene3D" id="3.20.20.30">
    <property type="entry name" value="Luciferase-like domain"/>
    <property type="match status" value="1"/>
</dbReference>
<evidence type="ECO:0000256" key="1">
    <source>
        <dbReference type="ARBA" id="ARBA00007789"/>
    </source>
</evidence>
<accession>A0A7K1L4V7</accession>
<keyword evidence="3" id="KW-0560">Oxidoreductase</keyword>
<comment type="similarity">
    <text evidence="1">To bacterial alkanal monooxygenase alpha and beta chains.</text>
</comment>
<dbReference type="PANTHER" id="PTHR30137:SF6">
    <property type="entry name" value="LUCIFERASE-LIKE MONOOXYGENASE"/>
    <property type="match status" value="1"/>
</dbReference>
<dbReference type="Pfam" id="PF00296">
    <property type="entry name" value="Bac_luciferase"/>
    <property type="match status" value="1"/>
</dbReference>
<proteinExistence type="predicted"/>
<dbReference type="InterPro" id="IPR036661">
    <property type="entry name" value="Luciferase-like_sf"/>
</dbReference>
<dbReference type="PANTHER" id="PTHR30137">
    <property type="entry name" value="LUCIFERASE-LIKE MONOOXYGENASE"/>
    <property type="match status" value="1"/>
</dbReference>
<dbReference type="EC" id="1.-.-.-" evidence="3"/>
<dbReference type="GO" id="GO:0005829">
    <property type="term" value="C:cytosol"/>
    <property type="evidence" value="ECO:0007669"/>
    <property type="project" value="TreeGrafter"/>
</dbReference>
<dbReference type="SUPFAM" id="SSF51679">
    <property type="entry name" value="Bacterial luciferase-like"/>
    <property type="match status" value="1"/>
</dbReference>
<evidence type="ECO:0000313" key="3">
    <source>
        <dbReference type="EMBL" id="MUN39457.1"/>
    </source>
</evidence>
<evidence type="ECO:0000259" key="2">
    <source>
        <dbReference type="Pfam" id="PF00296"/>
    </source>
</evidence>
<dbReference type="EMBL" id="WOFH01000008">
    <property type="protein sequence ID" value="MUN39457.1"/>
    <property type="molecule type" value="Genomic_DNA"/>
</dbReference>